<evidence type="ECO:0000256" key="1">
    <source>
        <dbReference type="SAM" id="Phobius"/>
    </source>
</evidence>
<dbReference type="Pfam" id="PF01757">
    <property type="entry name" value="Acyl_transf_3"/>
    <property type="match status" value="1"/>
</dbReference>
<keyword evidence="1" id="KW-0812">Transmembrane</keyword>
<dbReference type="RefSeq" id="WP_163901724.1">
    <property type="nucleotide sequence ID" value="NZ_CP048427.1"/>
</dbReference>
<evidence type="ECO:0000313" key="3">
    <source>
        <dbReference type="EMBL" id="NGO66152.1"/>
    </source>
</evidence>
<feature type="domain" description="Acyltransferase 3" evidence="2">
    <location>
        <begin position="10"/>
        <end position="352"/>
    </location>
</feature>
<dbReference type="Proteomes" id="UP000477849">
    <property type="component" value="Unassembled WGS sequence"/>
</dbReference>
<dbReference type="GO" id="GO:0016020">
    <property type="term" value="C:membrane"/>
    <property type="evidence" value="ECO:0007669"/>
    <property type="project" value="TreeGrafter"/>
</dbReference>
<proteinExistence type="predicted"/>
<feature type="transmembrane region" description="Helical" evidence="1">
    <location>
        <begin position="235"/>
        <end position="254"/>
    </location>
</feature>
<evidence type="ECO:0000313" key="4">
    <source>
        <dbReference type="Proteomes" id="UP000477849"/>
    </source>
</evidence>
<feature type="transmembrane region" description="Helical" evidence="1">
    <location>
        <begin position="337"/>
        <end position="359"/>
    </location>
</feature>
<keyword evidence="4" id="KW-1185">Reference proteome</keyword>
<dbReference type="GO" id="GO:0016747">
    <property type="term" value="F:acyltransferase activity, transferring groups other than amino-acyl groups"/>
    <property type="evidence" value="ECO:0007669"/>
    <property type="project" value="InterPro"/>
</dbReference>
<name>A0A6M1RX83_9HYPH</name>
<feature type="transmembrane region" description="Helical" evidence="1">
    <location>
        <begin position="210"/>
        <end position="228"/>
    </location>
</feature>
<dbReference type="InterPro" id="IPR050879">
    <property type="entry name" value="Acyltransferase_3"/>
</dbReference>
<reference evidence="3 4" key="1">
    <citation type="submission" date="2020-02" db="EMBL/GenBank/DDBJ databases">
        <title>Genome sequence of the type strain CCBAU10050 of Rhizobium daejeonense.</title>
        <authorList>
            <person name="Gao J."/>
            <person name="Sun J."/>
        </authorList>
    </citation>
    <scope>NUCLEOTIDE SEQUENCE [LARGE SCALE GENOMIC DNA]</scope>
    <source>
        <strain evidence="3 4">CCBAU10050</strain>
    </source>
</reference>
<keyword evidence="1" id="KW-0472">Membrane</keyword>
<dbReference type="AlphaFoldDB" id="A0A6M1RX83"/>
<accession>A0A6M1RX83</accession>
<sequence length="379" mass="42036">MKAFTNRIGCLDGLRGIAALWVLVGHAHILSGWDVPVIGDPDLGVDLFVLLSGFLMTFHYQLRRDKEPWTASMTWGSFWIRRLFRIAPLYYVLLFVALASGSFIYESRAVIDAFNGVLPQEPDRYLDSSLTNLLVHMSFVFGFLPEYAFRTALPDWSIGLEMQFYLMFPFLMLLVLRAGWLRAACFIMAAGVAIAISLKVAGIRFPMPSFLPLKLHVFVAGMLLAGALNSSRKTIWMHFGVASFAVLLPVGASASPLHEAVRLTVISLFFALVYASVLPGRMSKLFTGASEFLGSRFFHYLGEFSYGAYLTHLLIMQPVIAMLIGEFGTEMSAPARFFAALALTIPVVYLLAGAGYYVVEKPGQRMGRLLSKPRQVSVT</sequence>
<gene>
    <name evidence="3" type="ORF">G6N76_21050</name>
</gene>
<feature type="transmembrane region" description="Helical" evidence="1">
    <location>
        <begin position="12"/>
        <end position="31"/>
    </location>
</feature>
<dbReference type="PANTHER" id="PTHR23028:SF53">
    <property type="entry name" value="ACYL_TRANSF_3 DOMAIN-CONTAINING PROTEIN"/>
    <property type="match status" value="1"/>
</dbReference>
<feature type="transmembrane region" description="Helical" evidence="1">
    <location>
        <begin position="165"/>
        <end position="198"/>
    </location>
</feature>
<dbReference type="GO" id="GO:0000271">
    <property type="term" value="P:polysaccharide biosynthetic process"/>
    <property type="evidence" value="ECO:0007669"/>
    <property type="project" value="TreeGrafter"/>
</dbReference>
<dbReference type="EMBL" id="JAAKZH010000009">
    <property type="protein sequence ID" value="NGO66152.1"/>
    <property type="molecule type" value="Genomic_DNA"/>
</dbReference>
<protein>
    <submittedName>
        <fullName evidence="3">Acyltransferase</fullName>
    </submittedName>
</protein>
<feature type="transmembrane region" description="Helical" evidence="1">
    <location>
        <begin position="83"/>
        <end position="105"/>
    </location>
</feature>
<dbReference type="InterPro" id="IPR002656">
    <property type="entry name" value="Acyl_transf_3_dom"/>
</dbReference>
<keyword evidence="3" id="KW-0808">Transferase</keyword>
<keyword evidence="1" id="KW-1133">Transmembrane helix</keyword>
<comment type="caution">
    <text evidence="3">The sequence shown here is derived from an EMBL/GenBank/DDBJ whole genome shotgun (WGS) entry which is preliminary data.</text>
</comment>
<feature type="transmembrane region" description="Helical" evidence="1">
    <location>
        <begin position="43"/>
        <end position="62"/>
    </location>
</feature>
<evidence type="ECO:0000259" key="2">
    <source>
        <dbReference type="Pfam" id="PF01757"/>
    </source>
</evidence>
<dbReference type="PANTHER" id="PTHR23028">
    <property type="entry name" value="ACETYLTRANSFERASE"/>
    <property type="match status" value="1"/>
</dbReference>
<keyword evidence="3" id="KW-0012">Acyltransferase</keyword>
<organism evidence="3 4">
    <name type="scientific">Rhizobium daejeonense</name>
    <dbReference type="NCBI Taxonomy" id="240521"/>
    <lineage>
        <taxon>Bacteria</taxon>
        <taxon>Pseudomonadati</taxon>
        <taxon>Pseudomonadota</taxon>
        <taxon>Alphaproteobacteria</taxon>
        <taxon>Hyphomicrobiales</taxon>
        <taxon>Rhizobiaceae</taxon>
        <taxon>Rhizobium/Agrobacterium group</taxon>
        <taxon>Rhizobium</taxon>
    </lineage>
</organism>
<feature type="transmembrane region" description="Helical" evidence="1">
    <location>
        <begin position="260"/>
        <end position="278"/>
    </location>
</feature>
<feature type="transmembrane region" description="Helical" evidence="1">
    <location>
        <begin position="306"/>
        <end position="325"/>
    </location>
</feature>